<feature type="transmembrane region" description="Helical" evidence="11">
    <location>
        <begin position="400"/>
        <end position="420"/>
    </location>
</feature>
<dbReference type="CDD" id="cd19049">
    <property type="entry name" value="LGIC_TM_anion"/>
    <property type="match status" value="1"/>
</dbReference>
<evidence type="ECO:0000256" key="12">
    <source>
        <dbReference type="SAM" id="SignalP"/>
    </source>
</evidence>
<dbReference type="EMBL" id="JAQQBR010001833">
    <property type="protein sequence ID" value="KAK0162709.1"/>
    <property type="molecule type" value="Genomic_DNA"/>
</dbReference>
<keyword evidence="6 12" id="KW-0732">Signal</keyword>
<evidence type="ECO:0000256" key="5">
    <source>
        <dbReference type="ARBA" id="ARBA00022692"/>
    </source>
</evidence>
<keyword evidence="16" id="KW-1185">Reference proteome</keyword>
<feature type="domain" description="Neurotransmitter-gated ion-channel transmembrane" evidence="14">
    <location>
        <begin position="245"/>
        <end position="329"/>
    </location>
</feature>
<sequence>MLETKWIICVTIIYLYFTCYCEVQSDNSLNVKNNKKLIIGPEVALPHHYVKEIRPALPNGGPVVVDFNVFIVDINSINSWTETRLELPEDIFEDGDDYVTLPPEFFHNIWQPDPYFLNAKVSEIATLTQKFSSVTLFRNKTVTYSARMHAIVACQMEFQLYPMDIQICPIYIESFSYNIKKLRLRWGNSGMIVNPELKLLQYNFGKPELLEEINTYMLEKHGNFSRLVVYFRFERQIGHHLIQTFAPSTLVVMLSWFSFWLGLDAIPGRVTLLVTSMLTLVTMFTGLKSDIPPVAYVKALDLWMAGCMVFVFAALGEFVVVKVLDVRRQELPGTPIACPRHCTTRIASMDKSTSVWDYESMFASQLGKNRAGSKHLLQTTWLDPEMLMQSKKSLSKQIDYYSRVIFPSLFLLFVTLYWPIVLLKKTG</sequence>
<keyword evidence="5 11" id="KW-0812">Transmembrane</keyword>
<evidence type="ECO:0000313" key="16">
    <source>
        <dbReference type="Proteomes" id="UP001168972"/>
    </source>
</evidence>
<keyword evidence="3" id="KW-0813">Transport</keyword>
<keyword evidence="9 11" id="KW-0472">Membrane</keyword>
<evidence type="ECO:0000313" key="15">
    <source>
        <dbReference type="EMBL" id="KAK0162709.1"/>
    </source>
</evidence>
<dbReference type="InterPro" id="IPR006029">
    <property type="entry name" value="Neurotrans-gated_channel_TM"/>
</dbReference>
<name>A0AA39F4E7_MICHY</name>
<keyword evidence="7 11" id="KW-1133">Transmembrane helix</keyword>
<dbReference type="Gene3D" id="1.20.58.390">
    <property type="entry name" value="Neurotransmitter-gated ion-channel transmembrane domain"/>
    <property type="match status" value="1"/>
</dbReference>
<feature type="signal peptide" evidence="12">
    <location>
        <begin position="1"/>
        <end position="21"/>
    </location>
</feature>
<evidence type="ECO:0000256" key="3">
    <source>
        <dbReference type="ARBA" id="ARBA00022448"/>
    </source>
</evidence>
<dbReference type="Proteomes" id="UP001168972">
    <property type="component" value="Unassembled WGS sequence"/>
</dbReference>
<evidence type="ECO:0000256" key="11">
    <source>
        <dbReference type="SAM" id="Phobius"/>
    </source>
</evidence>
<dbReference type="InterPro" id="IPR006201">
    <property type="entry name" value="Neur_channel"/>
</dbReference>
<organism evidence="15 16">
    <name type="scientific">Microctonus hyperodae</name>
    <name type="common">Parasitoid wasp</name>
    <dbReference type="NCBI Taxonomy" id="165561"/>
    <lineage>
        <taxon>Eukaryota</taxon>
        <taxon>Metazoa</taxon>
        <taxon>Ecdysozoa</taxon>
        <taxon>Arthropoda</taxon>
        <taxon>Hexapoda</taxon>
        <taxon>Insecta</taxon>
        <taxon>Pterygota</taxon>
        <taxon>Neoptera</taxon>
        <taxon>Endopterygota</taxon>
        <taxon>Hymenoptera</taxon>
        <taxon>Apocrita</taxon>
        <taxon>Ichneumonoidea</taxon>
        <taxon>Braconidae</taxon>
        <taxon>Euphorinae</taxon>
        <taxon>Microctonus</taxon>
    </lineage>
</organism>
<dbReference type="GO" id="GO:0004890">
    <property type="term" value="F:GABA-A receptor activity"/>
    <property type="evidence" value="ECO:0007669"/>
    <property type="project" value="UniProtKB-ARBA"/>
</dbReference>
<dbReference type="InterPro" id="IPR006202">
    <property type="entry name" value="Neur_chan_lig-bd"/>
</dbReference>
<dbReference type="InterPro" id="IPR036719">
    <property type="entry name" value="Neuro-gated_channel_TM_sf"/>
</dbReference>
<evidence type="ECO:0000256" key="2">
    <source>
        <dbReference type="ARBA" id="ARBA00004236"/>
    </source>
</evidence>
<dbReference type="InterPro" id="IPR036734">
    <property type="entry name" value="Neur_chan_lig-bd_sf"/>
</dbReference>
<dbReference type="GO" id="GO:0099095">
    <property type="term" value="F:ligand-gated monoatomic anion channel activity"/>
    <property type="evidence" value="ECO:0007669"/>
    <property type="project" value="UniProtKB-ARBA"/>
</dbReference>
<keyword evidence="10" id="KW-0407">Ion channel</keyword>
<proteinExistence type="predicted"/>
<feature type="domain" description="Neurotransmitter-gated ion-channel ligand-binding" evidence="13">
    <location>
        <begin position="47"/>
        <end position="236"/>
    </location>
</feature>
<comment type="subcellular location">
    <subcellularLocation>
        <location evidence="2">Cell membrane</location>
    </subcellularLocation>
    <subcellularLocation>
        <location evidence="1">Membrane</location>
        <topology evidence="1">Multi-pass membrane protein</topology>
    </subcellularLocation>
</comment>
<protein>
    <recommendedName>
        <fullName evidence="17">Glycine receptor subunit alphaZ1</fullName>
    </recommendedName>
</protein>
<feature type="transmembrane region" description="Helical" evidence="11">
    <location>
        <begin position="270"/>
        <end position="287"/>
    </location>
</feature>
<evidence type="ECO:0000259" key="13">
    <source>
        <dbReference type="Pfam" id="PF02931"/>
    </source>
</evidence>
<gene>
    <name evidence="15" type="ORF">PV327_006465</name>
</gene>
<dbReference type="PROSITE" id="PS00236">
    <property type="entry name" value="NEUROTR_ION_CHANNEL"/>
    <property type="match status" value="1"/>
</dbReference>
<dbReference type="GO" id="GO:0005886">
    <property type="term" value="C:plasma membrane"/>
    <property type="evidence" value="ECO:0007669"/>
    <property type="project" value="UniProtKB-SubCell"/>
</dbReference>
<dbReference type="PRINTS" id="PR00253">
    <property type="entry name" value="GABAARECEPTR"/>
</dbReference>
<feature type="transmembrane region" description="Helical" evidence="11">
    <location>
        <begin position="302"/>
        <end position="321"/>
    </location>
</feature>
<evidence type="ECO:0000256" key="7">
    <source>
        <dbReference type="ARBA" id="ARBA00022989"/>
    </source>
</evidence>
<dbReference type="CDD" id="cd18987">
    <property type="entry name" value="LGIC_ECD_anion"/>
    <property type="match status" value="1"/>
</dbReference>
<dbReference type="GO" id="GO:0005254">
    <property type="term" value="F:chloride channel activity"/>
    <property type="evidence" value="ECO:0007669"/>
    <property type="project" value="UniProtKB-ARBA"/>
</dbReference>
<comment type="caution">
    <text evidence="15">The sequence shown here is derived from an EMBL/GenBank/DDBJ whole genome shotgun (WGS) entry which is preliminary data.</text>
</comment>
<feature type="chain" id="PRO_5041437268" description="Glycine receptor subunit alphaZ1" evidence="12">
    <location>
        <begin position="22"/>
        <end position="427"/>
    </location>
</feature>
<evidence type="ECO:0000256" key="8">
    <source>
        <dbReference type="ARBA" id="ARBA00023065"/>
    </source>
</evidence>
<keyword evidence="4" id="KW-1003">Cell membrane</keyword>
<evidence type="ECO:0008006" key="17">
    <source>
        <dbReference type="Google" id="ProtNLM"/>
    </source>
</evidence>
<reference evidence="15" key="1">
    <citation type="journal article" date="2023" name="bioRxiv">
        <title>Scaffold-level genome assemblies of two parasitoid biocontrol wasps reveal the parthenogenesis mechanism and an associated novel virus.</title>
        <authorList>
            <person name="Inwood S."/>
            <person name="Skelly J."/>
            <person name="Guhlin J."/>
            <person name="Harrop T."/>
            <person name="Goldson S."/>
            <person name="Dearden P."/>
        </authorList>
    </citation>
    <scope>NUCLEOTIDE SEQUENCE</scope>
    <source>
        <strain evidence="15">Lincoln</strain>
        <tissue evidence="15">Whole body</tissue>
    </source>
</reference>
<dbReference type="Pfam" id="PF02931">
    <property type="entry name" value="Neur_chan_LBD"/>
    <property type="match status" value="1"/>
</dbReference>
<evidence type="ECO:0000256" key="9">
    <source>
        <dbReference type="ARBA" id="ARBA00023136"/>
    </source>
</evidence>
<evidence type="ECO:0000256" key="4">
    <source>
        <dbReference type="ARBA" id="ARBA00022475"/>
    </source>
</evidence>
<dbReference type="AlphaFoldDB" id="A0AA39F4E7"/>
<dbReference type="PANTHER" id="PTHR18945">
    <property type="entry name" value="NEUROTRANSMITTER GATED ION CHANNEL"/>
    <property type="match status" value="1"/>
</dbReference>
<keyword evidence="8" id="KW-0406">Ion transport</keyword>
<dbReference type="FunFam" id="1.20.58.390:FF:000032">
    <property type="entry name" value="gamma-aminobutyric acid receptor subunit epsilon"/>
    <property type="match status" value="1"/>
</dbReference>
<dbReference type="InterPro" id="IPR018000">
    <property type="entry name" value="Neurotransmitter_ion_chnl_CS"/>
</dbReference>
<reference evidence="15" key="2">
    <citation type="submission" date="2023-03" db="EMBL/GenBank/DDBJ databases">
        <authorList>
            <person name="Inwood S.N."/>
            <person name="Skelly J.G."/>
            <person name="Guhlin J."/>
            <person name="Harrop T.W.R."/>
            <person name="Goldson S.G."/>
            <person name="Dearden P.K."/>
        </authorList>
    </citation>
    <scope>NUCLEOTIDE SEQUENCE</scope>
    <source>
        <strain evidence="15">Lincoln</strain>
        <tissue evidence="15">Whole body</tissue>
    </source>
</reference>
<dbReference type="GO" id="GO:0022824">
    <property type="term" value="F:transmitter-gated monoatomic ion channel activity"/>
    <property type="evidence" value="ECO:0007669"/>
    <property type="project" value="UniProtKB-ARBA"/>
</dbReference>
<dbReference type="SUPFAM" id="SSF90112">
    <property type="entry name" value="Neurotransmitter-gated ion-channel transmembrane pore"/>
    <property type="match status" value="1"/>
</dbReference>
<dbReference type="Pfam" id="PF02932">
    <property type="entry name" value="Neur_chan_memb"/>
    <property type="match status" value="1"/>
</dbReference>
<evidence type="ECO:0000259" key="14">
    <source>
        <dbReference type="Pfam" id="PF02932"/>
    </source>
</evidence>
<dbReference type="Gene3D" id="2.70.170.10">
    <property type="entry name" value="Neurotransmitter-gated ion-channel ligand-binding domain"/>
    <property type="match status" value="1"/>
</dbReference>
<evidence type="ECO:0000256" key="10">
    <source>
        <dbReference type="ARBA" id="ARBA00023303"/>
    </source>
</evidence>
<accession>A0AA39F4E7</accession>
<feature type="transmembrane region" description="Helical" evidence="11">
    <location>
        <begin position="245"/>
        <end position="263"/>
    </location>
</feature>
<evidence type="ECO:0000256" key="6">
    <source>
        <dbReference type="ARBA" id="ARBA00022729"/>
    </source>
</evidence>
<dbReference type="InterPro" id="IPR006028">
    <property type="entry name" value="GABAA/Glycine_rcpt"/>
</dbReference>
<dbReference type="InterPro" id="IPR038050">
    <property type="entry name" value="Neuro_actylchol_rec"/>
</dbReference>
<evidence type="ECO:0000256" key="1">
    <source>
        <dbReference type="ARBA" id="ARBA00004141"/>
    </source>
</evidence>
<dbReference type="SUPFAM" id="SSF63712">
    <property type="entry name" value="Nicotinic receptor ligand binding domain-like"/>
    <property type="match status" value="1"/>
</dbReference>